<organism evidence="1 2">
    <name type="scientific">Thiothrix eikelboomii</name>
    <dbReference type="NCBI Taxonomy" id="92487"/>
    <lineage>
        <taxon>Bacteria</taxon>
        <taxon>Pseudomonadati</taxon>
        <taxon>Pseudomonadota</taxon>
        <taxon>Gammaproteobacteria</taxon>
        <taxon>Thiotrichales</taxon>
        <taxon>Thiotrichaceae</taxon>
        <taxon>Thiothrix</taxon>
    </lineage>
</organism>
<dbReference type="STRING" id="92487.SAMN02745130_00577"/>
<keyword evidence="2" id="KW-1185">Reference proteome</keyword>
<dbReference type="OrthoDB" id="8449038at2"/>
<accession>A0A1T4VXN8</accession>
<protein>
    <submittedName>
        <fullName evidence="1">Uncharacterized protein</fullName>
    </submittedName>
</protein>
<gene>
    <name evidence="1" type="ORF">SAMN02745130_00577</name>
</gene>
<evidence type="ECO:0000313" key="2">
    <source>
        <dbReference type="Proteomes" id="UP000190460"/>
    </source>
</evidence>
<dbReference type="AlphaFoldDB" id="A0A1T4VXN8"/>
<dbReference type="EMBL" id="FUYB01000002">
    <property type="protein sequence ID" value="SKA69766.1"/>
    <property type="molecule type" value="Genomic_DNA"/>
</dbReference>
<evidence type="ECO:0000313" key="1">
    <source>
        <dbReference type="EMBL" id="SKA69766.1"/>
    </source>
</evidence>
<name>A0A1T4VXN8_9GAMM</name>
<sequence>MGFTRAEFMKILPSALRKHAYQIEGDLITIQVAAGLVTIQLAAEQVRRIALLALPYLPMTITFTHLSELEIQQFLQTFDLYYRKGGG</sequence>
<proteinExistence type="predicted"/>
<dbReference type="Proteomes" id="UP000190460">
    <property type="component" value="Unassembled WGS sequence"/>
</dbReference>
<reference evidence="1 2" key="1">
    <citation type="submission" date="2017-02" db="EMBL/GenBank/DDBJ databases">
        <authorList>
            <person name="Peterson S.W."/>
        </authorList>
    </citation>
    <scope>NUCLEOTIDE SEQUENCE [LARGE SCALE GENOMIC DNA]</scope>
    <source>
        <strain evidence="1 2">ATCC 49788</strain>
    </source>
</reference>